<proteinExistence type="predicted"/>
<organism evidence="1">
    <name type="scientific">marine sediment metagenome</name>
    <dbReference type="NCBI Taxonomy" id="412755"/>
    <lineage>
        <taxon>unclassified sequences</taxon>
        <taxon>metagenomes</taxon>
        <taxon>ecological metagenomes</taxon>
    </lineage>
</organism>
<dbReference type="SUPFAM" id="SSF56281">
    <property type="entry name" value="Metallo-hydrolase/oxidoreductase"/>
    <property type="match status" value="1"/>
</dbReference>
<evidence type="ECO:0008006" key="2">
    <source>
        <dbReference type="Google" id="ProtNLM"/>
    </source>
</evidence>
<dbReference type="AlphaFoldDB" id="A0A0F8X6F0"/>
<dbReference type="Gene3D" id="3.60.15.10">
    <property type="entry name" value="Ribonuclease Z/Hydroxyacylglutathione hydrolase-like"/>
    <property type="match status" value="1"/>
</dbReference>
<feature type="non-terminal residue" evidence="1">
    <location>
        <position position="1"/>
    </location>
</feature>
<dbReference type="InterPro" id="IPR036866">
    <property type="entry name" value="RibonucZ/Hydroxyglut_hydro"/>
</dbReference>
<gene>
    <name evidence="1" type="ORF">LCGC14_2985050</name>
</gene>
<sequence length="183" mass="21031">QVPNPRVFEPFDIDITLCEGDVLRPSDQLSIQALETPGHTWDMLTFYLPEQRMLFASEVLGIPDATGYIEVSCLVDYDQHVASMKKLVDLDIDFICLGHRGVYTGLDVAPYVEKAMGDFNDFYKTVCRFLAEENGDINRVMQRVREYEYDPKPKPRHPELAYLLNLEARVKVIAKKIYNSAHE</sequence>
<comment type="caution">
    <text evidence="1">The sequence shown here is derived from an EMBL/GenBank/DDBJ whole genome shotgun (WGS) entry which is preliminary data.</text>
</comment>
<evidence type="ECO:0000313" key="1">
    <source>
        <dbReference type="EMBL" id="KKK64353.1"/>
    </source>
</evidence>
<reference evidence="1" key="1">
    <citation type="journal article" date="2015" name="Nature">
        <title>Complex archaea that bridge the gap between prokaryotes and eukaryotes.</title>
        <authorList>
            <person name="Spang A."/>
            <person name="Saw J.H."/>
            <person name="Jorgensen S.L."/>
            <person name="Zaremba-Niedzwiedzka K."/>
            <person name="Martijn J."/>
            <person name="Lind A.E."/>
            <person name="van Eijk R."/>
            <person name="Schleper C."/>
            <person name="Guy L."/>
            <person name="Ettema T.J."/>
        </authorList>
    </citation>
    <scope>NUCLEOTIDE SEQUENCE</scope>
</reference>
<dbReference type="EMBL" id="LAZR01061059">
    <property type="protein sequence ID" value="KKK64353.1"/>
    <property type="molecule type" value="Genomic_DNA"/>
</dbReference>
<protein>
    <recommendedName>
        <fullName evidence="2">Metallo-beta-lactamase domain-containing protein</fullName>
    </recommendedName>
</protein>
<name>A0A0F8X6F0_9ZZZZ</name>
<accession>A0A0F8X6F0</accession>